<organism evidence="6 7">
    <name type="scientific">Thalassobaculum litoreum DSM 18839</name>
    <dbReference type="NCBI Taxonomy" id="1123362"/>
    <lineage>
        <taxon>Bacteria</taxon>
        <taxon>Pseudomonadati</taxon>
        <taxon>Pseudomonadota</taxon>
        <taxon>Alphaproteobacteria</taxon>
        <taxon>Rhodospirillales</taxon>
        <taxon>Thalassobaculaceae</taxon>
        <taxon>Thalassobaculum</taxon>
    </lineage>
</organism>
<evidence type="ECO:0000313" key="6">
    <source>
        <dbReference type="EMBL" id="SDF77593.1"/>
    </source>
</evidence>
<dbReference type="PANTHER" id="PTHR46743:SF2">
    <property type="entry name" value="TEICHOIC ACIDS EXPORT ATP-BINDING PROTEIN TAGH"/>
    <property type="match status" value="1"/>
</dbReference>
<comment type="caution">
    <text evidence="6">The sequence shown here is derived from an EMBL/GenBank/DDBJ whole genome shotgun (WGS) entry which is preliminary data.</text>
</comment>
<dbReference type="InterPro" id="IPR027417">
    <property type="entry name" value="P-loop_NTPase"/>
</dbReference>
<dbReference type="SMART" id="SM00382">
    <property type="entry name" value="AAA"/>
    <property type="match status" value="1"/>
</dbReference>
<dbReference type="GO" id="GO:0140359">
    <property type="term" value="F:ABC-type transporter activity"/>
    <property type="evidence" value="ECO:0007669"/>
    <property type="project" value="InterPro"/>
</dbReference>
<dbReference type="InterPro" id="IPR003593">
    <property type="entry name" value="AAA+_ATPase"/>
</dbReference>
<dbReference type="SUPFAM" id="SSF52540">
    <property type="entry name" value="P-loop containing nucleoside triphosphate hydrolases"/>
    <property type="match status" value="1"/>
</dbReference>
<proteinExistence type="inferred from homology"/>
<evidence type="ECO:0000313" key="7">
    <source>
        <dbReference type="Proteomes" id="UP000198615"/>
    </source>
</evidence>
<dbReference type="RefSeq" id="WP_051245211.1">
    <property type="nucleotide sequence ID" value="NZ_FNBW01000006.1"/>
</dbReference>
<sequence length="459" mass="49211">MSSDATPSGTARRAAEPAIVIENVSKAFSIFKRPADRLLQMLSMGRGRYYDVFMALTNVSLTVNRGETVGIVGSNGSGKSTLLQVIAGLLQPNGGSVTVHGRPAALLELGAGFNPEFTGRENIYLNAAILGLTQEEIDARFDSIVEFSGLADFIDRAVNTYSSGMYVRLAFSIAVSVDPDILIVDEALAVGDEGFQRKCLARIEAMRDAGATILFVSHAMGMVTQLCDRAVLMDRGEVLIDGEPKEVASNYYRLTHAPGADRERIRTEILDRGHAVEAASAAGGGAKDVESGMDATFVSESRVEHGGNGATIQDPRIETVNGQRVNLLVRGRSYVLRYDVSFEGDCRKVRFATLFKTKTGVEVGGRATQRLADDLPSFTSGDRISVAFEFTCTLMPGTYFANTGVNGLVNGERDSLHRILDALMFQVLPDPDDSLVGIVDLGIIPSIDFDPSPAPGTEA</sequence>
<evidence type="ECO:0000256" key="4">
    <source>
        <dbReference type="ARBA" id="ARBA00022840"/>
    </source>
</evidence>
<feature type="domain" description="ABC transporter" evidence="5">
    <location>
        <begin position="39"/>
        <end position="260"/>
    </location>
</feature>
<dbReference type="AlphaFoldDB" id="A0A8G2F359"/>
<dbReference type="InterPro" id="IPR015860">
    <property type="entry name" value="ABC_transpr_TagH-like"/>
</dbReference>
<evidence type="ECO:0000256" key="3">
    <source>
        <dbReference type="ARBA" id="ARBA00022741"/>
    </source>
</evidence>
<comment type="similarity">
    <text evidence="1">Belongs to the ABC transporter superfamily.</text>
</comment>
<reference evidence="6 7" key="1">
    <citation type="submission" date="2016-10" db="EMBL/GenBank/DDBJ databases">
        <authorList>
            <person name="Varghese N."/>
            <person name="Submissions S."/>
        </authorList>
    </citation>
    <scope>NUCLEOTIDE SEQUENCE [LARGE SCALE GENOMIC DNA]</scope>
    <source>
        <strain evidence="6 7">DSM 18839</strain>
    </source>
</reference>
<gene>
    <name evidence="6" type="ORF">SAMN05660686_02318</name>
</gene>
<name>A0A8G2F359_9PROT</name>
<dbReference type="InterPro" id="IPR003439">
    <property type="entry name" value="ABC_transporter-like_ATP-bd"/>
</dbReference>
<evidence type="ECO:0000256" key="1">
    <source>
        <dbReference type="ARBA" id="ARBA00005417"/>
    </source>
</evidence>
<dbReference type="EMBL" id="FNBW01000006">
    <property type="protein sequence ID" value="SDF77593.1"/>
    <property type="molecule type" value="Genomic_DNA"/>
</dbReference>
<dbReference type="PANTHER" id="PTHR46743">
    <property type="entry name" value="TEICHOIC ACIDS EXPORT ATP-BINDING PROTEIN TAGH"/>
    <property type="match status" value="1"/>
</dbReference>
<dbReference type="OrthoDB" id="9778870at2"/>
<dbReference type="Pfam" id="PF14524">
    <property type="entry name" value="Wzt_C"/>
    <property type="match status" value="1"/>
</dbReference>
<dbReference type="GO" id="GO:0016887">
    <property type="term" value="F:ATP hydrolysis activity"/>
    <property type="evidence" value="ECO:0007669"/>
    <property type="project" value="InterPro"/>
</dbReference>
<dbReference type="InterPro" id="IPR029439">
    <property type="entry name" value="Wzt_C"/>
</dbReference>
<dbReference type="CDD" id="cd10147">
    <property type="entry name" value="Wzt_C-like"/>
    <property type="match status" value="1"/>
</dbReference>
<accession>A0A8G2F359</accession>
<keyword evidence="7" id="KW-1185">Reference proteome</keyword>
<dbReference type="CDD" id="cd03220">
    <property type="entry name" value="ABC_KpsT_Wzt"/>
    <property type="match status" value="1"/>
</dbReference>
<dbReference type="PROSITE" id="PS50893">
    <property type="entry name" value="ABC_TRANSPORTER_2"/>
    <property type="match status" value="1"/>
</dbReference>
<dbReference type="InterPro" id="IPR050683">
    <property type="entry name" value="Bact_Polysacc_Export_ATP-bd"/>
</dbReference>
<keyword evidence="3" id="KW-0547">Nucleotide-binding</keyword>
<protein>
    <submittedName>
        <fullName evidence="6">Lipopolysaccharide transport system ATP-binding protein</fullName>
    </submittedName>
</protein>
<dbReference type="Gene3D" id="2.70.50.60">
    <property type="entry name" value="abc- transporter (atp binding component) like domain"/>
    <property type="match status" value="1"/>
</dbReference>
<dbReference type="GO" id="GO:0005524">
    <property type="term" value="F:ATP binding"/>
    <property type="evidence" value="ECO:0007669"/>
    <property type="project" value="UniProtKB-KW"/>
</dbReference>
<evidence type="ECO:0000256" key="2">
    <source>
        <dbReference type="ARBA" id="ARBA00022448"/>
    </source>
</evidence>
<keyword evidence="2" id="KW-0813">Transport</keyword>
<dbReference type="Gene3D" id="3.40.50.300">
    <property type="entry name" value="P-loop containing nucleotide triphosphate hydrolases"/>
    <property type="match status" value="1"/>
</dbReference>
<dbReference type="Proteomes" id="UP000198615">
    <property type="component" value="Unassembled WGS sequence"/>
</dbReference>
<dbReference type="GO" id="GO:0016020">
    <property type="term" value="C:membrane"/>
    <property type="evidence" value="ECO:0007669"/>
    <property type="project" value="InterPro"/>
</dbReference>
<evidence type="ECO:0000259" key="5">
    <source>
        <dbReference type="PROSITE" id="PS50893"/>
    </source>
</evidence>
<dbReference type="Pfam" id="PF00005">
    <property type="entry name" value="ABC_tran"/>
    <property type="match status" value="1"/>
</dbReference>
<keyword evidence="4 6" id="KW-0067">ATP-binding</keyword>